<accession>A0ACC6P3M9</accession>
<name>A0ACC6P3M9_9BURK</name>
<comment type="caution">
    <text evidence="1">The sequence shown here is derived from an EMBL/GenBank/DDBJ whole genome shotgun (WGS) entry which is preliminary data.</text>
</comment>
<evidence type="ECO:0000313" key="2">
    <source>
        <dbReference type="Proteomes" id="UP001364695"/>
    </source>
</evidence>
<sequence length="198" mass="20313">MHSSPSRSLSCGLSLPELLVTLALVAALVLAGLPAMADQRLRQQASRQGWQLQADVLLAQSLALSQGRAVRWAWLPASAASTAAASSPGSTTLSCWALLLGTSTGCRCPVPSTVQGEVLATCPSGTTVLLTHALAPPWSLGPTAASVLFDPVRGTATPTASLALQLDGVVWLKHIINISGRVRSCSDQGVAGWPPCSA</sequence>
<reference evidence="1" key="1">
    <citation type="submission" date="2023-10" db="EMBL/GenBank/DDBJ databases">
        <title>Amphibacter perezi, gen. nov., sp. nov. a novel taxa of the family Comamonadaceae, class Betaproteobacteria isolated from the skin microbiota of Pelophylax perezi from different populations.</title>
        <authorList>
            <person name="Costa S."/>
            <person name="Proenca D.N."/>
            <person name="Lopes I."/>
            <person name="Morais P.V."/>
        </authorList>
    </citation>
    <scope>NUCLEOTIDE SEQUENCE</scope>
    <source>
        <strain evidence="1">SL12-8</strain>
    </source>
</reference>
<gene>
    <name evidence="1" type="ORF">RV045_10420</name>
</gene>
<protein>
    <submittedName>
        <fullName evidence="1">Prepilin-type N-terminal cleavage/methylation domain-containing protein</fullName>
    </submittedName>
</protein>
<keyword evidence="2" id="KW-1185">Reference proteome</keyword>
<organism evidence="1 2">
    <name type="scientific">Amphibiibacter pelophylacis</name>
    <dbReference type="NCBI Taxonomy" id="1799477"/>
    <lineage>
        <taxon>Bacteria</taxon>
        <taxon>Pseudomonadati</taxon>
        <taxon>Pseudomonadota</taxon>
        <taxon>Betaproteobacteria</taxon>
        <taxon>Burkholderiales</taxon>
        <taxon>Sphaerotilaceae</taxon>
        <taxon>Amphibiibacter</taxon>
    </lineage>
</organism>
<dbReference type="Proteomes" id="UP001364695">
    <property type="component" value="Unassembled WGS sequence"/>
</dbReference>
<proteinExistence type="predicted"/>
<evidence type="ECO:0000313" key="1">
    <source>
        <dbReference type="EMBL" id="MEJ7138835.1"/>
    </source>
</evidence>
<dbReference type="EMBL" id="JAWDIE010000016">
    <property type="protein sequence ID" value="MEJ7138835.1"/>
    <property type="molecule type" value="Genomic_DNA"/>
</dbReference>